<feature type="region of interest" description="Disordered" evidence="1">
    <location>
        <begin position="30"/>
        <end position="57"/>
    </location>
</feature>
<feature type="signal peptide" evidence="2">
    <location>
        <begin position="1"/>
        <end position="29"/>
    </location>
</feature>
<dbReference type="AlphaFoldDB" id="A0A2N3YI81"/>
<feature type="domain" description="DUF4832" evidence="3">
    <location>
        <begin position="288"/>
        <end position="425"/>
    </location>
</feature>
<reference evidence="4 5" key="1">
    <citation type="submission" date="2017-12" db="EMBL/GenBank/DDBJ databases">
        <title>Sequencing the genomes of 1000 Actinobacteria strains.</title>
        <authorList>
            <person name="Klenk H.-P."/>
        </authorList>
    </citation>
    <scope>NUCLEOTIDE SEQUENCE [LARGE SCALE GENOMIC DNA]</scope>
    <source>
        <strain evidence="4 5">DSM 12806</strain>
    </source>
</reference>
<dbReference type="Gene3D" id="3.20.20.80">
    <property type="entry name" value="Glycosidases"/>
    <property type="match status" value="1"/>
</dbReference>
<evidence type="ECO:0000313" key="4">
    <source>
        <dbReference type="EMBL" id="PKW26528.1"/>
    </source>
</evidence>
<keyword evidence="5" id="KW-1185">Reference proteome</keyword>
<evidence type="ECO:0000256" key="1">
    <source>
        <dbReference type="SAM" id="MobiDB-lite"/>
    </source>
</evidence>
<evidence type="ECO:0000259" key="3">
    <source>
        <dbReference type="Pfam" id="PF16116"/>
    </source>
</evidence>
<protein>
    <submittedName>
        <fullName evidence="4">Uncharacterized protein DUF4832</fullName>
    </submittedName>
</protein>
<evidence type="ECO:0000313" key="5">
    <source>
        <dbReference type="Proteomes" id="UP000233781"/>
    </source>
</evidence>
<dbReference type="InterPro" id="IPR017853">
    <property type="entry name" value="GH"/>
</dbReference>
<dbReference type="EMBL" id="PJNE01000001">
    <property type="protein sequence ID" value="PKW26528.1"/>
    <property type="molecule type" value="Genomic_DNA"/>
</dbReference>
<organism evidence="4 5">
    <name type="scientific">Phycicoccus duodecadis</name>
    <dbReference type="NCBI Taxonomy" id="173053"/>
    <lineage>
        <taxon>Bacteria</taxon>
        <taxon>Bacillati</taxon>
        <taxon>Actinomycetota</taxon>
        <taxon>Actinomycetes</taxon>
        <taxon>Micrococcales</taxon>
        <taxon>Intrasporangiaceae</taxon>
        <taxon>Phycicoccus</taxon>
    </lineage>
</organism>
<gene>
    <name evidence="4" type="ORF">ATL31_1340</name>
</gene>
<proteinExistence type="predicted"/>
<dbReference type="InterPro" id="IPR032267">
    <property type="entry name" value="DUF4832"/>
</dbReference>
<name>A0A2N3YI81_9MICO</name>
<dbReference type="OrthoDB" id="9760654at2"/>
<dbReference type="SUPFAM" id="SSF51445">
    <property type="entry name" value="(Trans)glycosidases"/>
    <property type="match status" value="1"/>
</dbReference>
<feature type="chain" id="PRO_5014658907" evidence="2">
    <location>
        <begin position="30"/>
        <end position="468"/>
    </location>
</feature>
<comment type="caution">
    <text evidence="4">The sequence shown here is derived from an EMBL/GenBank/DDBJ whole genome shotgun (WGS) entry which is preliminary data.</text>
</comment>
<accession>A0A2N3YI81</accession>
<sequence>MNRPLPVRLITALAAAATLATVVAVPASARPIPPERSTTTTTAPAQLAKSPANSTNSGRGLYRWSGAAADPSSWPAADVYYRDQVYWGRLEPSRGVYDFSMIDAGIASAEAQRGKFSFRVMAYCPGCWMNNRAGFPKVTPSYIPLQPGTDIPDWNSEAFQYEWAALFAELGRRYGADPRIGYVDVGGFGKFGEWGPAGTDITPTNAMRLIGAVADAFPTKHVLLSAVPMWTKRPDITGQALAAYSNLGLRNDCLGGTQIQYAPAPYDTVWKTRPFNTEWCTGGDPVLAAKQVKGYHLSTVGSANLRLTWETMTATQRAGYADAIASAGFRYSVTRASFTKLAPGTDFTATLTLANTGSAPTYDPWNVNVVVKDSTGYRVATLPFTANLTSVLPGSTAITRTLHLPTIANGQYSVSLEVLDPERYLDPMRLANAGRASDGSYPLATVSVGGGGWPMGAAPLVRRTWGTR</sequence>
<evidence type="ECO:0000256" key="2">
    <source>
        <dbReference type="SAM" id="SignalP"/>
    </source>
</evidence>
<dbReference type="Proteomes" id="UP000233781">
    <property type="component" value="Unassembled WGS sequence"/>
</dbReference>
<dbReference type="Pfam" id="PF16116">
    <property type="entry name" value="DUF4832"/>
    <property type="match status" value="1"/>
</dbReference>
<dbReference type="RefSeq" id="WP_101395080.1">
    <property type="nucleotide sequence ID" value="NZ_PJNE01000001.1"/>
</dbReference>
<keyword evidence="2" id="KW-0732">Signal</keyword>